<feature type="binding site" evidence="9">
    <location>
        <begin position="12"/>
        <end position="19"/>
    </location>
    <ligand>
        <name>ATP</name>
        <dbReference type="ChEBI" id="CHEBI:30616"/>
    </ligand>
</feature>
<dbReference type="Gene3D" id="3.30.63.10">
    <property type="entry name" value="Guanylate Kinase phosphate binding domain"/>
    <property type="match status" value="1"/>
</dbReference>
<dbReference type="Gene3D" id="3.40.50.300">
    <property type="entry name" value="P-loop containing nucleotide triphosphate hydrolases"/>
    <property type="match status" value="1"/>
</dbReference>
<dbReference type="GO" id="GO:0005524">
    <property type="term" value="F:ATP binding"/>
    <property type="evidence" value="ECO:0007669"/>
    <property type="project" value="UniProtKB-UniRule"/>
</dbReference>
<reference evidence="12" key="1">
    <citation type="submission" date="2017-02" db="EMBL/GenBank/DDBJ databases">
        <title>Comparative genomics and description of representatives of a novel lineage of planctomycetes thriving in anoxic sediments.</title>
        <authorList>
            <person name="Spring S."/>
            <person name="Bunk B."/>
            <person name="Sproer C."/>
            <person name="Klenk H.-P."/>
        </authorList>
    </citation>
    <scope>NUCLEOTIDE SEQUENCE [LARGE SCALE GENOMIC DNA]</scope>
    <source>
        <strain evidence="12">L21-RPul-D3</strain>
    </source>
</reference>
<evidence type="ECO:0000256" key="9">
    <source>
        <dbReference type="HAMAP-Rule" id="MF_00328"/>
    </source>
</evidence>
<sequence length="184" mass="20726">MSNNGRLFVVSGPSGVGKGTIVKRLDKSNAVLSVSATTRQPGKGEKNGIDYWFITRSEFEERIEKGLFLEYAEVFGNLYGTPTDKTQEAVESGKDVILEIDVQGGLQVKNKWQEAAMIFIMPPSREELEKRIRSRARDSEEIISKRLEEADKEIEIGKSHYEHFVVNDVLDKAVSKVQTIINSY</sequence>
<evidence type="ECO:0000313" key="12">
    <source>
        <dbReference type="Proteomes" id="UP000188273"/>
    </source>
</evidence>
<keyword evidence="6 9" id="KW-0418">Kinase</keyword>
<keyword evidence="9" id="KW-0963">Cytoplasm</keyword>
<organism evidence="11 12">
    <name type="scientific">Sedimentisphaera cyanobacteriorum</name>
    <dbReference type="NCBI Taxonomy" id="1940790"/>
    <lineage>
        <taxon>Bacteria</taxon>
        <taxon>Pseudomonadati</taxon>
        <taxon>Planctomycetota</taxon>
        <taxon>Phycisphaerae</taxon>
        <taxon>Sedimentisphaerales</taxon>
        <taxon>Sedimentisphaeraceae</taxon>
        <taxon>Sedimentisphaera</taxon>
    </lineage>
</organism>
<keyword evidence="12" id="KW-1185">Reference proteome</keyword>
<dbReference type="NCBIfam" id="TIGR03263">
    <property type="entry name" value="guanyl_kin"/>
    <property type="match status" value="1"/>
</dbReference>
<dbReference type="OrthoDB" id="9808150at2"/>
<evidence type="ECO:0000256" key="3">
    <source>
        <dbReference type="ARBA" id="ARBA00016296"/>
    </source>
</evidence>
<dbReference type="Pfam" id="PF00625">
    <property type="entry name" value="Guanylate_kin"/>
    <property type="match status" value="1"/>
</dbReference>
<protein>
    <recommendedName>
        <fullName evidence="3 9">Guanylate kinase</fullName>
        <ecNumber evidence="2 9">2.7.4.8</ecNumber>
    </recommendedName>
    <alternativeName>
        <fullName evidence="8 9">GMP kinase</fullName>
    </alternativeName>
</protein>
<proteinExistence type="inferred from homology"/>
<comment type="subcellular location">
    <subcellularLocation>
        <location evidence="9">Cytoplasm</location>
    </subcellularLocation>
</comment>
<dbReference type="HAMAP" id="MF_00328">
    <property type="entry name" value="Guanylate_kinase"/>
    <property type="match status" value="1"/>
</dbReference>
<dbReference type="EMBL" id="CP019633">
    <property type="protein sequence ID" value="AQQ09907.1"/>
    <property type="molecule type" value="Genomic_DNA"/>
</dbReference>
<dbReference type="InterPro" id="IPR008145">
    <property type="entry name" value="GK/Ca_channel_bsu"/>
</dbReference>
<dbReference type="CDD" id="cd00071">
    <property type="entry name" value="GMPK"/>
    <property type="match status" value="1"/>
</dbReference>
<evidence type="ECO:0000313" key="11">
    <source>
        <dbReference type="EMBL" id="AQQ09907.1"/>
    </source>
</evidence>
<evidence type="ECO:0000256" key="1">
    <source>
        <dbReference type="ARBA" id="ARBA00005790"/>
    </source>
</evidence>
<dbReference type="AlphaFoldDB" id="A0A1Q2HR28"/>
<evidence type="ECO:0000256" key="8">
    <source>
        <dbReference type="ARBA" id="ARBA00030128"/>
    </source>
</evidence>
<dbReference type="InterPro" id="IPR017665">
    <property type="entry name" value="Guanylate_kinase"/>
</dbReference>
<comment type="catalytic activity">
    <reaction evidence="9">
        <text>GMP + ATP = GDP + ADP</text>
        <dbReference type="Rhea" id="RHEA:20780"/>
        <dbReference type="ChEBI" id="CHEBI:30616"/>
        <dbReference type="ChEBI" id="CHEBI:58115"/>
        <dbReference type="ChEBI" id="CHEBI:58189"/>
        <dbReference type="ChEBI" id="CHEBI:456216"/>
        <dbReference type="EC" id="2.7.4.8"/>
    </reaction>
</comment>
<comment type="function">
    <text evidence="9">Essential for recycling GMP and indirectly, cGMP.</text>
</comment>
<dbReference type="PANTHER" id="PTHR23117:SF13">
    <property type="entry name" value="GUANYLATE KINASE"/>
    <property type="match status" value="1"/>
</dbReference>
<gene>
    <name evidence="11" type="primary">gmk_2</name>
    <name evidence="9" type="synonym">gmk</name>
    <name evidence="11" type="ORF">L21SP3_01728</name>
</gene>
<dbReference type="SMART" id="SM00072">
    <property type="entry name" value="GuKc"/>
    <property type="match status" value="1"/>
</dbReference>
<dbReference type="GO" id="GO:0005829">
    <property type="term" value="C:cytosol"/>
    <property type="evidence" value="ECO:0007669"/>
    <property type="project" value="TreeGrafter"/>
</dbReference>
<keyword evidence="5 9" id="KW-0547">Nucleotide-binding</keyword>
<dbReference type="PROSITE" id="PS50052">
    <property type="entry name" value="GUANYLATE_KINASE_2"/>
    <property type="match status" value="1"/>
</dbReference>
<dbReference type="SUPFAM" id="SSF52540">
    <property type="entry name" value="P-loop containing nucleoside triphosphate hydrolases"/>
    <property type="match status" value="1"/>
</dbReference>
<feature type="domain" description="Guanylate kinase-like" evidence="10">
    <location>
        <begin position="5"/>
        <end position="182"/>
    </location>
</feature>
<dbReference type="STRING" id="1940790.L21SP3_01728"/>
<dbReference type="Proteomes" id="UP000188273">
    <property type="component" value="Chromosome"/>
</dbReference>
<dbReference type="InterPro" id="IPR027417">
    <property type="entry name" value="P-loop_NTPase"/>
</dbReference>
<dbReference type="GO" id="GO:0004385">
    <property type="term" value="F:GMP kinase activity"/>
    <property type="evidence" value="ECO:0007669"/>
    <property type="project" value="UniProtKB-UniRule"/>
</dbReference>
<dbReference type="KEGG" id="pbu:L21SP3_01728"/>
<dbReference type="PANTHER" id="PTHR23117">
    <property type="entry name" value="GUANYLATE KINASE-RELATED"/>
    <property type="match status" value="1"/>
</dbReference>
<evidence type="ECO:0000256" key="2">
    <source>
        <dbReference type="ARBA" id="ARBA00012961"/>
    </source>
</evidence>
<comment type="similarity">
    <text evidence="1 9">Belongs to the guanylate kinase family.</text>
</comment>
<accession>A0A1Q2HR28</accession>
<evidence type="ECO:0000256" key="7">
    <source>
        <dbReference type="ARBA" id="ARBA00022840"/>
    </source>
</evidence>
<dbReference type="EC" id="2.7.4.8" evidence="2 9"/>
<name>A0A1Q2HR28_9BACT</name>
<evidence type="ECO:0000256" key="6">
    <source>
        <dbReference type="ARBA" id="ARBA00022777"/>
    </source>
</evidence>
<keyword evidence="7 9" id="KW-0067">ATP-binding</keyword>
<evidence type="ECO:0000256" key="4">
    <source>
        <dbReference type="ARBA" id="ARBA00022679"/>
    </source>
</evidence>
<dbReference type="InterPro" id="IPR008144">
    <property type="entry name" value="Guanylate_kin-like_dom"/>
</dbReference>
<evidence type="ECO:0000256" key="5">
    <source>
        <dbReference type="ARBA" id="ARBA00022741"/>
    </source>
</evidence>
<evidence type="ECO:0000259" key="10">
    <source>
        <dbReference type="PROSITE" id="PS50052"/>
    </source>
</evidence>
<keyword evidence="4 9" id="KW-0808">Transferase</keyword>
<dbReference type="RefSeq" id="WP_077540640.1">
    <property type="nucleotide sequence ID" value="NZ_CP019633.1"/>
</dbReference>
<dbReference type="FunFam" id="3.30.63.10:FF:000002">
    <property type="entry name" value="Guanylate kinase 1"/>
    <property type="match status" value="1"/>
</dbReference>